<protein>
    <recommendedName>
        <fullName evidence="2">Anti-sigma factor NepR domain-containing protein</fullName>
    </recommendedName>
</protein>
<dbReference type="Proteomes" id="UP000281647">
    <property type="component" value="Unassembled WGS sequence"/>
</dbReference>
<organism evidence="3 4">
    <name type="scientific">Borborobacter arsenicus</name>
    <dbReference type="NCBI Taxonomy" id="1851146"/>
    <lineage>
        <taxon>Bacteria</taxon>
        <taxon>Pseudomonadati</taxon>
        <taxon>Pseudomonadota</taxon>
        <taxon>Alphaproteobacteria</taxon>
        <taxon>Hyphomicrobiales</taxon>
        <taxon>Phyllobacteriaceae</taxon>
        <taxon>Borborobacter</taxon>
    </lineage>
</organism>
<evidence type="ECO:0000313" key="3">
    <source>
        <dbReference type="EMBL" id="RUM97672.1"/>
    </source>
</evidence>
<dbReference type="OrthoDB" id="8454456at2"/>
<evidence type="ECO:0000259" key="2">
    <source>
        <dbReference type="Pfam" id="PF18557"/>
    </source>
</evidence>
<dbReference type="Pfam" id="PF18557">
    <property type="entry name" value="NepR"/>
    <property type="match status" value="1"/>
</dbReference>
<name>A0A432V677_9HYPH</name>
<dbReference type="RefSeq" id="WP_128624977.1">
    <property type="nucleotide sequence ID" value="NZ_ML133510.1"/>
</dbReference>
<gene>
    <name evidence="3" type="ORF">EET67_11435</name>
</gene>
<feature type="compositionally biased region" description="Basic and acidic residues" evidence="1">
    <location>
        <begin position="1"/>
        <end position="17"/>
    </location>
</feature>
<sequence>MKKPNPDPEKADRRRNGSAELLGPNSEIGRKLKQYYDGLVSEEIPDRFAQLLRQLEQTEPAEKKG</sequence>
<dbReference type="InterPro" id="IPR041649">
    <property type="entry name" value="NepR"/>
</dbReference>
<dbReference type="AlphaFoldDB" id="A0A432V677"/>
<feature type="domain" description="Anti-sigma factor NepR" evidence="2">
    <location>
        <begin position="25"/>
        <end position="59"/>
    </location>
</feature>
<comment type="caution">
    <text evidence="3">The sequence shown here is derived from an EMBL/GenBank/DDBJ whole genome shotgun (WGS) entry which is preliminary data.</text>
</comment>
<evidence type="ECO:0000313" key="4">
    <source>
        <dbReference type="Proteomes" id="UP000281647"/>
    </source>
</evidence>
<keyword evidence="4" id="KW-1185">Reference proteome</keyword>
<accession>A0A432V677</accession>
<dbReference type="EMBL" id="RKST01000010">
    <property type="protein sequence ID" value="RUM97672.1"/>
    <property type="molecule type" value="Genomic_DNA"/>
</dbReference>
<feature type="region of interest" description="Disordered" evidence="1">
    <location>
        <begin position="1"/>
        <end position="27"/>
    </location>
</feature>
<proteinExistence type="predicted"/>
<evidence type="ECO:0000256" key="1">
    <source>
        <dbReference type="SAM" id="MobiDB-lite"/>
    </source>
</evidence>
<reference evidence="3 4" key="1">
    <citation type="submission" date="2018-11" db="EMBL/GenBank/DDBJ databases">
        <title>Pseudaminobacter arsenicus sp. nov., an arsenic-resistant bacterium isolated from arsenic-rich aquifers.</title>
        <authorList>
            <person name="Mu Y."/>
        </authorList>
    </citation>
    <scope>NUCLEOTIDE SEQUENCE [LARGE SCALE GENOMIC DNA]</scope>
    <source>
        <strain evidence="3 4">CB3</strain>
    </source>
</reference>